<feature type="region of interest" description="Disordered" evidence="1">
    <location>
        <begin position="1"/>
        <end position="65"/>
    </location>
</feature>
<sequence>MSKRPHEGGSEVLNDLADASAESVTKGEKMKRSGGIETKVKEQPAEAEPPQEESSKKKQKKEKLKLVRCRGTTKYGVRCGFSSLSVNGAADPLRNGSYHCHNHTAQKGDKNDVDTELSSSSSDEEDDDSEKKREEDPEVARRREQLIRQKTALEAISENRLVRCHGTNRFGERCGLTNHSVTAGADPLRAGERFCRYHQK</sequence>
<reference evidence="2" key="1">
    <citation type="submission" date="2014-11" db="EMBL/GenBank/DDBJ databases">
        <authorList>
            <person name="Otto D Thomas"/>
            <person name="Naeem Raeece"/>
        </authorList>
    </citation>
    <scope>NUCLEOTIDE SEQUENCE</scope>
</reference>
<dbReference type="AlphaFoldDB" id="A0A0G4FRG8"/>
<organism evidence="2">
    <name type="scientific">Chromera velia CCMP2878</name>
    <dbReference type="NCBI Taxonomy" id="1169474"/>
    <lineage>
        <taxon>Eukaryota</taxon>
        <taxon>Sar</taxon>
        <taxon>Alveolata</taxon>
        <taxon>Colpodellida</taxon>
        <taxon>Chromeraceae</taxon>
        <taxon>Chromera</taxon>
    </lineage>
</organism>
<feature type="compositionally biased region" description="Basic and acidic residues" evidence="1">
    <location>
        <begin position="129"/>
        <end position="143"/>
    </location>
</feature>
<name>A0A0G4FRG8_9ALVE</name>
<protein>
    <submittedName>
        <fullName evidence="2">Uncharacterized protein</fullName>
    </submittedName>
</protein>
<evidence type="ECO:0000256" key="1">
    <source>
        <dbReference type="SAM" id="MobiDB-lite"/>
    </source>
</evidence>
<gene>
    <name evidence="2" type="ORF">Cvel_439</name>
</gene>
<feature type="region of interest" description="Disordered" evidence="1">
    <location>
        <begin position="92"/>
        <end position="143"/>
    </location>
</feature>
<dbReference type="VEuPathDB" id="CryptoDB:Cvel_439"/>
<evidence type="ECO:0000313" key="2">
    <source>
        <dbReference type="EMBL" id="CEM16677.1"/>
    </source>
</evidence>
<proteinExistence type="predicted"/>
<accession>A0A0G4FRG8</accession>
<dbReference type="EMBL" id="CDMZ01000551">
    <property type="protein sequence ID" value="CEM16677.1"/>
    <property type="molecule type" value="Genomic_DNA"/>
</dbReference>